<gene>
    <name evidence="8" type="ORF">AMSG_08895</name>
</gene>
<dbReference type="GeneID" id="25567480"/>
<dbReference type="InterPro" id="IPR011701">
    <property type="entry name" value="MFS"/>
</dbReference>
<feature type="transmembrane region" description="Helical" evidence="6">
    <location>
        <begin position="129"/>
        <end position="152"/>
    </location>
</feature>
<feature type="transmembrane region" description="Helical" evidence="6">
    <location>
        <begin position="321"/>
        <end position="345"/>
    </location>
</feature>
<dbReference type="EMBL" id="GL349481">
    <property type="protein sequence ID" value="KNC53390.1"/>
    <property type="molecule type" value="Genomic_DNA"/>
</dbReference>
<feature type="transmembrane region" description="Helical" evidence="6">
    <location>
        <begin position="67"/>
        <end position="92"/>
    </location>
</feature>
<dbReference type="PANTHER" id="PTHR43385:SF1">
    <property type="entry name" value="RIBOFLAVIN TRANSPORTER RIBJ"/>
    <property type="match status" value="1"/>
</dbReference>
<dbReference type="OrthoDB" id="5667at2759"/>
<evidence type="ECO:0000256" key="3">
    <source>
        <dbReference type="ARBA" id="ARBA00022692"/>
    </source>
</evidence>
<evidence type="ECO:0000313" key="8">
    <source>
        <dbReference type="EMBL" id="KNC53390.1"/>
    </source>
</evidence>
<dbReference type="Gene3D" id="1.20.1250.20">
    <property type="entry name" value="MFS general substrate transporter like domains"/>
    <property type="match status" value="2"/>
</dbReference>
<evidence type="ECO:0000256" key="4">
    <source>
        <dbReference type="ARBA" id="ARBA00022989"/>
    </source>
</evidence>
<evidence type="ECO:0000313" key="9">
    <source>
        <dbReference type="Proteomes" id="UP000054408"/>
    </source>
</evidence>
<evidence type="ECO:0000256" key="6">
    <source>
        <dbReference type="SAM" id="Phobius"/>
    </source>
</evidence>
<sequence>MICALAGSALTGGRLSGRSGRSAPPQCCRSVFYGWLIALVCGYQYFLSGPGQTYGVSQFLPAYGQSFGLSAARLSLLYAIATAASGFTLPIMGRVVDRMGVKRASLLVAVAFALVCVFNASLLSGEVTMLLSFYLLRFLGQGSMTLLPKTLLPQWFVEKRGRAFALVNIGSFGGSTVFPVVLTALISGLGWRKTWFILALILLATFVPLVLFVVVDAPEHIGLLPDGATLSHNRTPPPLADQATAALLRVRPGEEPDSESDDDEPEYLVPPGFEISWTRAQAMQTRTFYLLLACNAQRAAVNTAITFFLHPMLTRRGMTDIQAALVLSVQAAVGFPMTLVAGVLADRVPLRYILSATYLTQALFLTVMAYASTVGLAVVAAVLWGIAGGLEQIGFNVVWPNYYGRKHVGGIVSISISVMVLGSAIGPLAFALLRDSVGSYRDAILYIVPLALVCSALAYGAAKPRIRDSGLAPLDFYDDDLVMRNPARQSLLPLTRPPLVATDDSLEEVD</sequence>
<feature type="domain" description="Major facilitator superfamily (MFS) profile" evidence="7">
    <location>
        <begin position="30"/>
        <end position="467"/>
    </location>
</feature>
<keyword evidence="5 6" id="KW-0472">Membrane</keyword>
<feature type="transmembrane region" description="Helical" evidence="6">
    <location>
        <begin position="104"/>
        <end position="123"/>
    </location>
</feature>
<dbReference type="PANTHER" id="PTHR43385">
    <property type="entry name" value="RIBOFLAVIN TRANSPORTER RIBJ"/>
    <property type="match status" value="1"/>
</dbReference>
<protein>
    <recommendedName>
        <fullName evidence="7">Major facilitator superfamily (MFS) profile domain-containing protein</fullName>
    </recommendedName>
</protein>
<accession>A0A0L0DM94</accession>
<reference evidence="8 9" key="1">
    <citation type="submission" date="2010-05" db="EMBL/GenBank/DDBJ databases">
        <title>The Genome Sequence of Thecamonas trahens ATCC 50062.</title>
        <authorList>
            <consortium name="The Broad Institute Genome Sequencing Platform"/>
            <person name="Russ C."/>
            <person name="Cuomo C."/>
            <person name="Shea T."/>
            <person name="Young S.K."/>
            <person name="Zeng Q."/>
            <person name="Koehrsen M."/>
            <person name="Haas B."/>
            <person name="Borodovsky M."/>
            <person name="Guigo R."/>
            <person name="Alvarado L."/>
            <person name="Berlin A."/>
            <person name="Bochicchio J."/>
            <person name="Borenstein D."/>
            <person name="Chapman S."/>
            <person name="Chen Z."/>
            <person name="Freedman E."/>
            <person name="Gellesch M."/>
            <person name="Goldberg J."/>
            <person name="Griggs A."/>
            <person name="Gujja S."/>
            <person name="Heilman E."/>
            <person name="Heiman D."/>
            <person name="Hepburn T."/>
            <person name="Howarth C."/>
            <person name="Jen D."/>
            <person name="Larson L."/>
            <person name="Mehta T."/>
            <person name="Park D."/>
            <person name="Pearson M."/>
            <person name="Roberts A."/>
            <person name="Saif S."/>
            <person name="Shenoy N."/>
            <person name="Sisk P."/>
            <person name="Stolte C."/>
            <person name="Sykes S."/>
            <person name="Thomson T."/>
            <person name="Walk T."/>
            <person name="White J."/>
            <person name="Yandava C."/>
            <person name="Burger G."/>
            <person name="Gray M.W."/>
            <person name="Holland P.W.H."/>
            <person name="King N."/>
            <person name="Lang F.B.F."/>
            <person name="Roger A.J."/>
            <person name="Ruiz-Trillo I."/>
            <person name="Lander E."/>
            <person name="Nusbaum C."/>
        </authorList>
    </citation>
    <scope>NUCLEOTIDE SEQUENCE [LARGE SCALE GENOMIC DNA]</scope>
    <source>
        <strain evidence="8 9">ATCC 50062</strain>
    </source>
</reference>
<evidence type="ECO:0000259" key="7">
    <source>
        <dbReference type="PROSITE" id="PS50850"/>
    </source>
</evidence>
<keyword evidence="4 6" id="KW-1133">Transmembrane helix</keyword>
<keyword evidence="2" id="KW-0813">Transport</keyword>
<dbReference type="GO" id="GO:0022857">
    <property type="term" value="F:transmembrane transporter activity"/>
    <property type="evidence" value="ECO:0007669"/>
    <property type="project" value="InterPro"/>
</dbReference>
<dbReference type="InterPro" id="IPR020846">
    <property type="entry name" value="MFS_dom"/>
</dbReference>
<dbReference type="RefSeq" id="XP_013754433.1">
    <property type="nucleotide sequence ID" value="XM_013898979.1"/>
</dbReference>
<dbReference type="PROSITE" id="PS50850">
    <property type="entry name" value="MFS"/>
    <property type="match status" value="1"/>
</dbReference>
<keyword evidence="9" id="KW-1185">Reference proteome</keyword>
<feature type="transmembrane region" description="Helical" evidence="6">
    <location>
        <begin position="164"/>
        <end position="189"/>
    </location>
</feature>
<dbReference type="InterPro" id="IPR036259">
    <property type="entry name" value="MFS_trans_sf"/>
</dbReference>
<feature type="transmembrane region" description="Helical" evidence="6">
    <location>
        <begin position="443"/>
        <end position="462"/>
    </location>
</feature>
<feature type="transmembrane region" description="Helical" evidence="6">
    <location>
        <begin position="352"/>
        <end position="371"/>
    </location>
</feature>
<evidence type="ECO:0000256" key="2">
    <source>
        <dbReference type="ARBA" id="ARBA00022448"/>
    </source>
</evidence>
<dbReference type="Proteomes" id="UP000054408">
    <property type="component" value="Unassembled WGS sequence"/>
</dbReference>
<feature type="transmembrane region" description="Helical" evidence="6">
    <location>
        <begin position="30"/>
        <end position="47"/>
    </location>
</feature>
<organism evidence="8 9">
    <name type="scientific">Thecamonas trahens ATCC 50062</name>
    <dbReference type="NCBI Taxonomy" id="461836"/>
    <lineage>
        <taxon>Eukaryota</taxon>
        <taxon>Apusozoa</taxon>
        <taxon>Apusomonadida</taxon>
        <taxon>Apusomonadidae</taxon>
        <taxon>Thecamonas</taxon>
    </lineage>
</organism>
<dbReference type="AlphaFoldDB" id="A0A0L0DM94"/>
<dbReference type="GO" id="GO:0016020">
    <property type="term" value="C:membrane"/>
    <property type="evidence" value="ECO:0007669"/>
    <property type="project" value="UniProtKB-SubCell"/>
</dbReference>
<proteinExistence type="predicted"/>
<dbReference type="InterPro" id="IPR052983">
    <property type="entry name" value="MFS_Riboflavin_Transporter"/>
</dbReference>
<feature type="transmembrane region" description="Helical" evidence="6">
    <location>
        <begin position="377"/>
        <end position="399"/>
    </location>
</feature>
<feature type="transmembrane region" description="Helical" evidence="6">
    <location>
        <begin position="288"/>
        <end position="309"/>
    </location>
</feature>
<evidence type="ECO:0000256" key="1">
    <source>
        <dbReference type="ARBA" id="ARBA00004141"/>
    </source>
</evidence>
<comment type="subcellular location">
    <subcellularLocation>
        <location evidence="1">Membrane</location>
        <topology evidence="1">Multi-pass membrane protein</topology>
    </subcellularLocation>
</comment>
<feature type="transmembrane region" description="Helical" evidence="6">
    <location>
        <begin position="411"/>
        <end position="431"/>
    </location>
</feature>
<dbReference type="OMA" id="ACYIFAN"/>
<feature type="transmembrane region" description="Helical" evidence="6">
    <location>
        <begin position="195"/>
        <end position="215"/>
    </location>
</feature>
<dbReference type="Pfam" id="PF07690">
    <property type="entry name" value="MFS_1"/>
    <property type="match status" value="2"/>
</dbReference>
<dbReference type="SUPFAM" id="SSF103473">
    <property type="entry name" value="MFS general substrate transporter"/>
    <property type="match status" value="1"/>
</dbReference>
<keyword evidence="3 6" id="KW-0812">Transmembrane</keyword>
<evidence type="ECO:0000256" key="5">
    <source>
        <dbReference type="ARBA" id="ARBA00023136"/>
    </source>
</evidence>
<name>A0A0L0DM94_THETB</name>